<keyword evidence="1" id="KW-0813">Transport</keyword>
<comment type="caution">
    <text evidence="3">The sequence shown here is derived from an EMBL/GenBank/DDBJ whole genome shotgun (WGS) entry which is preliminary data.</text>
</comment>
<dbReference type="GO" id="GO:1902387">
    <property type="term" value="F:ceramide 1-phosphate binding"/>
    <property type="evidence" value="ECO:0007669"/>
    <property type="project" value="TreeGrafter"/>
</dbReference>
<reference evidence="3" key="1">
    <citation type="journal article" date="2023" name="Mol. Phylogenet. Evol.">
        <title>Genome-scale phylogeny and comparative genomics of the fungal order Sordariales.</title>
        <authorList>
            <person name="Hensen N."/>
            <person name="Bonometti L."/>
            <person name="Westerberg I."/>
            <person name="Brannstrom I.O."/>
            <person name="Guillou S."/>
            <person name="Cros-Aarteil S."/>
            <person name="Calhoun S."/>
            <person name="Haridas S."/>
            <person name="Kuo A."/>
            <person name="Mondo S."/>
            <person name="Pangilinan J."/>
            <person name="Riley R."/>
            <person name="LaButti K."/>
            <person name="Andreopoulos B."/>
            <person name="Lipzen A."/>
            <person name="Chen C."/>
            <person name="Yan M."/>
            <person name="Daum C."/>
            <person name="Ng V."/>
            <person name="Clum A."/>
            <person name="Steindorff A."/>
            <person name="Ohm R.A."/>
            <person name="Martin F."/>
            <person name="Silar P."/>
            <person name="Natvig D.O."/>
            <person name="Lalanne C."/>
            <person name="Gautier V."/>
            <person name="Ament-Velasquez S.L."/>
            <person name="Kruys A."/>
            <person name="Hutchinson M.I."/>
            <person name="Powell A.J."/>
            <person name="Barry K."/>
            <person name="Miller A.N."/>
            <person name="Grigoriev I.V."/>
            <person name="Debuchy R."/>
            <person name="Gladieux P."/>
            <person name="Hiltunen Thoren M."/>
            <person name="Johannesson H."/>
        </authorList>
    </citation>
    <scope>NUCLEOTIDE SEQUENCE</scope>
    <source>
        <strain evidence="3">PSN309</strain>
    </source>
</reference>
<dbReference type="PANTHER" id="PTHR10219:SF25">
    <property type="entry name" value="PLECKSTRIN HOMOLOGY DOMAIN-CONTAINING FAMILY A MEMBER 8"/>
    <property type="match status" value="1"/>
</dbReference>
<accession>A0AAN6WU79</accession>
<dbReference type="GO" id="GO:1902388">
    <property type="term" value="F:ceramide 1-phosphate transfer activity"/>
    <property type="evidence" value="ECO:0007669"/>
    <property type="project" value="TreeGrafter"/>
</dbReference>
<evidence type="ECO:0000259" key="2">
    <source>
        <dbReference type="Pfam" id="PF08718"/>
    </source>
</evidence>
<dbReference type="Proteomes" id="UP001302126">
    <property type="component" value="Unassembled WGS sequence"/>
</dbReference>
<dbReference type="GO" id="GO:0016020">
    <property type="term" value="C:membrane"/>
    <property type="evidence" value="ECO:0007669"/>
    <property type="project" value="TreeGrafter"/>
</dbReference>
<evidence type="ECO:0000256" key="1">
    <source>
        <dbReference type="ARBA" id="ARBA00022448"/>
    </source>
</evidence>
<sequence length="208" mass="23325">MAAVAQIPQGGTYLHTFQRSFTDVPIDESKGNAISTTEFLDAAESLTTMFDLLGSVAFFPVKKDLLGNVQKLRKRQLAAPAESETIQDLVKNEIKSKSHTATEGLVWLVRGLDFTCIALKQNVSDSGEELSNSFRSSYDQTLRTHHSFFVKTIFSKAMIACPYRKDFYAKLGDDNQKVNEELAEYLEALEKIVGILKTFLDSKEAKWK</sequence>
<dbReference type="Gene3D" id="1.10.3520.10">
    <property type="entry name" value="Glycolipid transfer protein"/>
    <property type="match status" value="1"/>
</dbReference>
<gene>
    <name evidence="3" type="ORF">QBC35DRAFT_496399</name>
</gene>
<dbReference type="PANTHER" id="PTHR10219">
    <property type="entry name" value="GLYCOLIPID TRANSFER PROTEIN-RELATED"/>
    <property type="match status" value="1"/>
</dbReference>
<dbReference type="Pfam" id="PF08718">
    <property type="entry name" value="GLTP"/>
    <property type="match status" value="1"/>
</dbReference>
<dbReference type="InterPro" id="IPR036497">
    <property type="entry name" value="GLTP_sf"/>
</dbReference>
<dbReference type="EMBL" id="MU864388">
    <property type="protein sequence ID" value="KAK4188463.1"/>
    <property type="molecule type" value="Genomic_DNA"/>
</dbReference>
<protein>
    <submittedName>
        <fullName evidence="3">Glycolipid transfer protein domain-containing protein</fullName>
    </submittedName>
</protein>
<name>A0AAN6WU79_9PEZI</name>
<dbReference type="InterPro" id="IPR014830">
    <property type="entry name" value="Glycolipid_transfer_prot_dom"/>
</dbReference>
<organism evidence="3 4">
    <name type="scientific">Podospora australis</name>
    <dbReference type="NCBI Taxonomy" id="1536484"/>
    <lineage>
        <taxon>Eukaryota</taxon>
        <taxon>Fungi</taxon>
        <taxon>Dikarya</taxon>
        <taxon>Ascomycota</taxon>
        <taxon>Pezizomycotina</taxon>
        <taxon>Sordariomycetes</taxon>
        <taxon>Sordariomycetidae</taxon>
        <taxon>Sordariales</taxon>
        <taxon>Podosporaceae</taxon>
        <taxon>Podospora</taxon>
    </lineage>
</organism>
<reference evidence="3" key="2">
    <citation type="submission" date="2023-05" db="EMBL/GenBank/DDBJ databases">
        <authorList>
            <consortium name="Lawrence Berkeley National Laboratory"/>
            <person name="Steindorff A."/>
            <person name="Hensen N."/>
            <person name="Bonometti L."/>
            <person name="Westerberg I."/>
            <person name="Brannstrom I.O."/>
            <person name="Guillou S."/>
            <person name="Cros-Aarteil S."/>
            <person name="Calhoun S."/>
            <person name="Haridas S."/>
            <person name="Kuo A."/>
            <person name="Mondo S."/>
            <person name="Pangilinan J."/>
            <person name="Riley R."/>
            <person name="Labutti K."/>
            <person name="Andreopoulos B."/>
            <person name="Lipzen A."/>
            <person name="Chen C."/>
            <person name="Yanf M."/>
            <person name="Daum C."/>
            <person name="Ng V."/>
            <person name="Clum A."/>
            <person name="Ohm R."/>
            <person name="Martin F."/>
            <person name="Silar P."/>
            <person name="Natvig D."/>
            <person name="Lalanne C."/>
            <person name="Gautier V."/>
            <person name="Ament-Velasquez S.L."/>
            <person name="Kruys A."/>
            <person name="Hutchinson M.I."/>
            <person name="Powell A.J."/>
            <person name="Barry K."/>
            <person name="Miller A.N."/>
            <person name="Grigoriev I.V."/>
            <person name="Debuchy R."/>
            <person name="Gladieux P."/>
            <person name="Thoren M.H."/>
            <person name="Johannesson H."/>
        </authorList>
    </citation>
    <scope>NUCLEOTIDE SEQUENCE</scope>
    <source>
        <strain evidence="3">PSN309</strain>
    </source>
</reference>
<dbReference type="GO" id="GO:0005829">
    <property type="term" value="C:cytosol"/>
    <property type="evidence" value="ECO:0007669"/>
    <property type="project" value="TreeGrafter"/>
</dbReference>
<dbReference type="SUPFAM" id="SSF110004">
    <property type="entry name" value="Glycolipid transfer protein, GLTP"/>
    <property type="match status" value="1"/>
</dbReference>
<evidence type="ECO:0000313" key="4">
    <source>
        <dbReference type="Proteomes" id="UP001302126"/>
    </source>
</evidence>
<feature type="domain" description="Glycolipid transfer protein" evidence="2">
    <location>
        <begin position="34"/>
        <end position="172"/>
    </location>
</feature>
<dbReference type="AlphaFoldDB" id="A0AAN6WU79"/>
<dbReference type="FunFam" id="1.10.3520.10:FF:000001">
    <property type="entry name" value="Pleckstrin domain-containing family A member 8"/>
    <property type="match status" value="1"/>
</dbReference>
<proteinExistence type="predicted"/>
<keyword evidence="4" id="KW-1185">Reference proteome</keyword>
<evidence type="ECO:0000313" key="3">
    <source>
        <dbReference type="EMBL" id="KAK4188463.1"/>
    </source>
</evidence>